<dbReference type="EMBL" id="QYUL01000002">
    <property type="protein sequence ID" value="RJF80942.1"/>
    <property type="molecule type" value="Genomic_DNA"/>
</dbReference>
<gene>
    <name evidence="2" type="ORF">D3877_11955</name>
</gene>
<dbReference type="InterPro" id="IPR056909">
    <property type="entry name" value="SU10_portal"/>
</dbReference>
<feature type="region of interest" description="Disordered" evidence="1">
    <location>
        <begin position="708"/>
        <end position="747"/>
    </location>
</feature>
<evidence type="ECO:0000313" key="2">
    <source>
        <dbReference type="EMBL" id="RJF80942.1"/>
    </source>
</evidence>
<organism evidence="2 3">
    <name type="scientific">Azospirillum cavernae</name>
    <dbReference type="NCBI Taxonomy" id="2320860"/>
    <lineage>
        <taxon>Bacteria</taxon>
        <taxon>Pseudomonadati</taxon>
        <taxon>Pseudomonadota</taxon>
        <taxon>Alphaproteobacteria</taxon>
        <taxon>Rhodospirillales</taxon>
        <taxon>Azospirillaceae</taxon>
        <taxon>Azospirillum</taxon>
    </lineage>
</organism>
<sequence>MPLADAMGEEQARQEAATAELRLQDRARQIASDLERLVKDAVTKRVTVEDRWYDDLRQYHGRYDATTEAALRKAERSRLFVNQTKPKTNAWKARLSDLLFPTDDRNWGIQPTPVPELSDVAKTPNDHPDERRRQEGEQARAMMEDAQRRASAMQTEIDDQLTESRYGIHAREAIDDACQLGTGILKGPVVDSRTRRSWGKVPAQGPDGTLIEIDALVEVQDPRPKYTRVDPWRFYPDPNGNRVEECEYFFELHLLSKTELRRLAKKPGFSQDAIRRLLKEDSREAPPPWMAQVRSITDGDTVSVEGKFTVWEYNGPLTAEQLCCLYTANGRADVASEYADIDPLDEVQIVVWFCQNEVLKFGIHVLDSQDPIYSAFCFSRDKGSFWGRGVPSLMRDTQSALNAAWRMMMDNGGLSTGPQIVINKERIEPADGKWELKPRKLWWARNDASSGAAGLKAVFETYAIDSRQAELLNIIKVAKEFIDDEVSLPLISQGEAGAHQTQTANGMSMLQNAANVIFRDAVKDWDDEVTTPNIRRLYDWNMQFNRKDGVKGDFEVDARGTSVLLVREAQAQNLMTMCLQFTGHPVLGPLVKAAPMLRKTVQAHMLSADELIKTDDEIAKDQQSQQQAQQDGQQDPRAEIEMKKIEAAMQKAQIDAQTKLQVAQINRDTELAKLAAAQNLTVEQMRSKLQMQAADQEHKERIFAAEVGFKDRQSARDRAPVPGQASPGLGGAPVHPVQPASGTRFAP</sequence>
<dbReference type="Proteomes" id="UP000283458">
    <property type="component" value="Unassembled WGS sequence"/>
</dbReference>
<dbReference type="AlphaFoldDB" id="A0A418VUW3"/>
<feature type="compositionally biased region" description="Basic and acidic residues" evidence="1">
    <location>
        <begin position="708"/>
        <end position="719"/>
    </location>
</feature>
<feature type="compositionally biased region" description="Low complexity" evidence="1">
    <location>
        <begin position="621"/>
        <end position="633"/>
    </location>
</feature>
<feature type="region of interest" description="Disordered" evidence="1">
    <location>
        <begin position="109"/>
        <end position="137"/>
    </location>
</feature>
<reference evidence="2 3" key="1">
    <citation type="submission" date="2018-09" db="EMBL/GenBank/DDBJ databases">
        <authorList>
            <person name="Zhu H."/>
        </authorList>
    </citation>
    <scope>NUCLEOTIDE SEQUENCE [LARGE SCALE GENOMIC DNA]</scope>
    <source>
        <strain evidence="2 3">K2W22B-5</strain>
    </source>
</reference>
<keyword evidence="3" id="KW-1185">Reference proteome</keyword>
<evidence type="ECO:0008006" key="4">
    <source>
        <dbReference type="Google" id="ProtNLM"/>
    </source>
</evidence>
<feature type="region of interest" description="Disordered" evidence="1">
    <location>
        <begin position="618"/>
        <end position="637"/>
    </location>
</feature>
<protein>
    <recommendedName>
        <fullName evidence="4">Portal protein</fullName>
    </recommendedName>
</protein>
<feature type="compositionally biased region" description="Basic and acidic residues" evidence="1">
    <location>
        <begin position="124"/>
        <end position="137"/>
    </location>
</feature>
<evidence type="ECO:0000256" key="1">
    <source>
        <dbReference type="SAM" id="MobiDB-lite"/>
    </source>
</evidence>
<proteinExistence type="predicted"/>
<dbReference type="Pfam" id="PF23899">
    <property type="entry name" value="SU10_portal"/>
    <property type="match status" value="1"/>
</dbReference>
<evidence type="ECO:0000313" key="3">
    <source>
        <dbReference type="Proteomes" id="UP000283458"/>
    </source>
</evidence>
<comment type="caution">
    <text evidence="2">The sequence shown here is derived from an EMBL/GenBank/DDBJ whole genome shotgun (WGS) entry which is preliminary data.</text>
</comment>
<name>A0A418VUW3_9PROT</name>
<accession>A0A418VUW3</accession>